<dbReference type="InterPro" id="IPR017968">
    <property type="entry name" value="Acylphosphatase_CS"/>
</dbReference>
<dbReference type="AlphaFoldDB" id="A0A1Q2D8P5"/>
<evidence type="ECO:0000313" key="7">
    <source>
        <dbReference type="EMBL" id="AQP54727.1"/>
    </source>
</evidence>
<dbReference type="STRING" id="633807.BW732_11265"/>
<accession>A0A1Q2D8P5</accession>
<feature type="active site" evidence="5">
    <location>
        <position position="17"/>
    </location>
</feature>
<dbReference type="Pfam" id="PF00708">
    <property type="entry name" value="Acylphosphatase"/>
    <property type="match status" value="1"/>
</dbReference>
<dbReference type="InterPro" id="IPR020456">
    <property type="entry name" value="Acylphosphatase"/>
</dbReference>
<sequence length="90" mass="9855">MQIQIIVSGRVQGVGFRYLTKIVADKIGVSGLVKNLSDGRVYIEASGEENKISTFIDAVKKSPTPSGRVDTCDVTYHTTNQKTKGFQVTY</sequence>
<dbReference type="EC" id="3.6.1.7" evidence="2 5"/>
<dbReference type="PANTHER" id="PTHR47268">
    <property type="entry name" value="ACYLPHOSPHATASE"/>
    <property type="match status" value="1"/>
</dbReference>
<dbReference type="PROSITE" id="PS00150">
    <property type="entry name" value="ACYLPHOSPHATASE_1"/>
    <property type="match status" value="1"/>
</dbReference>
<organism evidence="7 8">
    <name type="scientific">Vagococcus penaei</name>
    <dbReference type="NCBI Taxonomy" id="633807"/>
    <lineage>
        <taxon>Bacteria</taxon>
        <taxon>Bacillati</taxon>
        <taxon>Bacillota</taxon>
        <taxon>Bacilli</taxon>
        <taxon>Lactobacillales</taxon>
        <taxon>Enterococcaceae</taxon>
        <taxon>Vagococcus</taxon>
    </lineage>
</organism>
<evidence type="ECO:0000256" key="2">
    <source>
        <dbReference type="ARBA" id="ARBA00012150"/>
    </source>
</evidence>
<dbReference type="PRINTS" id="PR00112">
    <property type="entry name" value="ACYLPHPHTASE"/>
</dbReference>
<evidence type="ECO:0000313" key="8">
    <source>
        <dbReference type="Proteomes" id="UP000188246"/>
    </source>
</evidence>
<reference evidence="7 8" key="1">
    <citation type="journal article" date="2010" name="Int. J. Syst. Evol. Microbiol.">
        <title>Vagococcus penaei sp. nov., isolated from spoilage microbiota of cooked shrimp (Penaeus vannamei).</title>
        <authorList>
            <person name="Jaffres E."/>
            <person name="Prevost H."/>
            <person name="Rossero A."/>
            <person name="Joffraud J.J."/>
            <person name="Dousset X."/>
        </authorList>
    </citation>
    <scope>NUCLEOTIDE SEQUENCE [LARGE SCALE GENOMIC DNA]</scope>
    <source>
        <strain evidence="7 8">CD276</strain>
    </source>
</reference>
<dbReference type="EMBL" id="CP019609">
    <property type="protein sequence ID" value="AQP54727.1"/>
    <property type="molecule type" value="Genomic_DNA"/>
</dbReference>
<keyword evidence="8" id="KW-1185">Reference proteome</keyword>
<dbReference type="PANTHER" id="PTHR47268:SF4">
    <property type="entry name" value="ACYLPHOSPHATASE"/>
    <property type="match status" value="1"/>
</dbReference>
<dbReference type="RefSeq" id="WP_077276813.1">
    <property type="nucleotide sequence ID" value="NZ_CP019609.1"/>
</dbReference>
<dbReference type="InterPro" id="IPR001792">
    <property type="entry name" value="Acylphosphatase-like_dom"/>
</dbReference>
<proteinExistence type="inferred from homology"/>
<dbReference type="PROSITE" id="PS51160">
    <property type="entry name" value="ACYLPHOSPHATASE_3"/>
    <property type="match status" value="1"/>
</dbReference>
<evidence type="ECO:0000256" key="3">
    <source>
        <dbReference type="ARBA" id="ARBA00015991"/>
    </source>
</evidence>
<dbReference type="InterPro" id="IPR036046">
    <property type="entry name" value="Acylphosphatase-like_dom_sf"/>
</dbReference>
<dbReference type="KEGG" id="vpi:BW732_11265"/>
<evidence type="ECO:0000256" key="1">
    <source>
        <dbReference type="ARBA" id="ARBA00005614"/>
    </source>
</evidence>
<evidence type="ECO:0000256" key="4">
    <source>
        <dbReference type="ARBA" id="ARBA00047645"/>
    </source>
</evidence>
<comment type="catalytic activity">
    <reaction evidence="4 5">
        <text>an acyl phosphate + H2O = a carboxylate + phosphate + H(+)</text>
        <dbReference type="Rhea" id="RHEA:14965"/>
        <dbReference type="ChEBI" id="CHEBI:15377"/>
        <dbReference type="ChEBI" id="CHEBI:15378"/>
        <dbReference type="ChEBI" id="CHEBI:29067"/>
        <dbReference type="ChEBI" id="CHEBI:43474"/>
        <dbReference type="ChEBI" id="CHEBI:59918"/>
        <dbReference type="EC" id="3.6.1.7"/>
    </reaction>
</comment>
<evidence type="ECO:0000256" key="6">
    <source>
        <dbReference type="RuleBase" id="RU004168"/>
    </source>
</evidence>
<feature type="active site" evidence="5">
    <location>
        <position position="35"/>
    </location>
</feature>
<dbReference type="Gene3D" id="3.30.70.100">
    <property type="match status" value="1"/>
</dbReference>
<comment type="similarity">
    <text evidence="1 6">Belongs to the acylphosphatase family.</text>
</comment>
<dbReference type="Proteomes" id="UP000188246">
    <property type="component" value="Chromosome"/>
</dbReference>
<dbReference type="OrthoDB" id="9808093at2"/>
<keyword evidence="5" id="KW-0378">Hydrolase</keyword>
<name>A0A1Q2D8P5_9ENTE</name>
<gene>
    <name evidence="7" type="ORF">BW732_11265</name>
</gene>
<protein>
    <recommendedName>
        <fullName evidence="3 5">acylphosphatase</fullName>
        <ecNumber evidence="2 5">3.6.1.7</ecNumber>
    </recommendedName>
</protein>
<dbReference type="SUPFAM" id="SSF54975">
    <property type="entry name" value="Acylphosphatase/BLUF domain-like"/>
    <property type="match status" value="1"/>
</dbReference>
<dbReference type="GO" id="GO:0003998">
    <property type="term" value="F:acylphosphatase activity"/>
    <property type="evidence" value="ECO:0007669"/>
    <property type="project" value="UniProtKB-EC"/>
</dbReference>
<evidence type="ECO:0000256" key="5">
    <source>
        <dbReference type="PROSITE-ProRule" id="PRU00520"/>
    </source>
</evidence>